<dbReference type="OMA" id="ELDRWPI"/>
<proteinExistence type="predicted"/>
<dbReference type="InterPro" id="IPR000408">
    <property type="entry name" value="Reg_chr_condens"/>
</dbReference>
<protein>
    <submittedName>
        <fullName evidence="1">Uncharacterized protein</fullName>
    </submittedName>
</protein>
<dbReference type="Proteomes" id="UP000001593">
    <property type="component" value="Unassembled WGS sequence"/>
</dbReference>
<dbReference type="Pfam" id="PF00415">
    <property type="entry name" value="RCC1"/>
    <property type="match status" value="1"/>
</dbReference>
<organism evidence="1 2">
    <name type="scientific">Nematostella vectensis</name>
    <name type="common">Starlet sea anemone</name>
    <dbReference type="NCBI Taxonomy" id="45351"/>
    <lineage>
        <taxon>Eukaryota</taxon>
        <taxon>Metazoa</taxon>
        <taxon>Cnidaria</taxon>
        <taxon>Anthozoa</taxon>
        <taxon>Hexacorallia</taxon>
        <taxon>Actiniaria</taxon>
        <taxon>Edwardsiidae</taxon>
        <taxon>Nematostella</taxon>
    </lineage>
</organism>
<sequence length="95" mass="9820">MLELDRWPIFSLLSDDFRFSIKIACVFGGAGNEALVITHDDNVYAIGSNGSSCLGVGDSQSSLVPRSVDALCKKKVVSLGFGSGPHCVALTGGSG</sequence>
<dbReference type="HOGENOM" id="CLU_2375249_0_0_1"/>
<name>A7SM66_NEMVE</name>
<dbReference type="EMBL" id="DS469705">
    <property type="protein sequence ID" value="EDO35216.1"/>
    <property type="molecule type" value="Genomic_DNA"/>
</dbReference>
<reference evidence="1 2" key="1">
    <citation type="journal article" date="2007" name="Science">
        <title>Sea anemone genome reveals ancestral eumetazoan gene repertoire and genomic organization.</title>
        <authorList>
            <person name="Putnam N.H."/>
            <person name="Srivastava M."/>
            <person name="Hellsten U."/>
            <person name="Dirks B."/>
            <person name="Chapman J."/>
            <person name="Salamov A."/>
            <person name="Terry A."/>
            <person name="Shapiro H."/>
            <person name="Lindquist E."/>
            <person name="Kapitonov V.V."/>
            <person name="Jurka J."/>
            <person name="Genikhovich G."/>
            <person name="Grigoriev I.V."/>
            <person name="Lucas S.M."/>
            <person name="Steele R.E."/>
            <person name="Finnerty J.R."/>
            <person name="Technau U."/>
            <person name="Martindale M.Q."/>
            <person name="Rokhsar D.S."/>
        </authorList>
    </citation>
    <scope>NUCLEOTIDE SEQUENCE [LARGE SCALE GENOMIC DNA]</scope>
    <source>
        <strain evidence="2">CH2 X CH6</strain>
    </source>
</reference>
<dbReference type="PhylomeDB" id="A7SM66"/>
<dbReference type="STRING" id="45351.A7SM66"/>
<gene>
    <name evidence="1" type="ORF">NEMVEDRAFT_v1g123409</name>
</gene>
<dbReference type="AlphaFoldDB" id="A7SM66"/>
<dbReference type="SUPFAM" id="SSF50985">
    <property type="entry name" value="RCC1/BLIP-II"/>
    <property type="match status" value="1"/>
</dbReference>
<dbReference type="Gene3D" id="2.130.10.30">
    <property type="entry name" value="Regulator of chromosome condensation 1/beta-lactamase-inhibitor protein II"/>
    <property type="match status" value="1"/>
</dbReference>
<dbReference type="eggNOG" id="KOG1426">
    <property type="taxonomic scope" value="Eukaryota"/>
</dbReference>
<evidence type="ECO:0000313" key="2">
    <source>
        <dbReference type="Proteomes" id="UP000001593"/>
    </source>
</evidence>
<keyword evidence="2" id="KW-1185">Reference proteome</keyword>
<dbReference type="InterPro" id="IPR009091">
    <property type="entry name" value="RCC1/BLIP-II"/>
</dbReference>
<accession>A7SM66</accession>
<evidence type="ECO:0000313" key="1">
    <source>
        <dbReference type="EMBL" id="EDO35216.1"/>
    </source>
</evidence>
<dbReference type="InParanoid" id="A7SM66"/>